<evidence type="ECO:0000313" key="2">
    <source>
        <dbReference type="Proteomes" id="UP000499080"/>
    </source>
</evidence>
<organism evidence="1 2">
    <name type="scientific">Araneus ventricosus</name>
    <name type="common">Orbweaver spider</name>
    <name type="synonym">Epeira ventricosa</name>
    <dbReference type="NCBI Taxonomy" id="182803"/>
    <lineage>
        <taxon>Eukaryota</taxon>
        <taxon>Metazoa</taxon>
        <taxon>Ecdysozoa</taxon>
        <taxon>Arthropoda</taxon>
        <taxon>Chelicerata</taxon>
        <taxon>Arachnida</taxon>
        <taxon>Araneae</taxon>
        <taxon>Araneomorphae</taxon>
        <taxon>Entelegynae</taxon>
        <taxon>Araneoidea</taxon>
        <taxon>Araneidae</taxon>
        <taxon>Araneus</taxon>
    </lineage>
</organism>
<keyword evidence="2" id="KW-1185">Reference proteome</keyword>
<accession>A0A4Y2TTD9</accession>
<evidence type="ECO:0008006" key="3">
    <source>
        <dbReference type="Google" id="ProtNLM"/>
    </source>
</evidence>
<proteinExistence type="predicted"/>
<dbReference type="EMBL" id="BGPR01030249">
    <property type="protein sequence ID" value="GBO02657.1"/>
    <property type="molecule type" value="Genomic_DNA"/>
</dbReference>
<reference evidence="1 2" key="1">
    <citation type="journal article" date="2019" name="Sci. Rep.">
        <title>Orb-weaving spider Araneus ventricosus genome elucidates the spidroin gene catalogue.</title>
        <authorList>
            <person name="Kono N."/>
            <person name="Nakamura H."/>
            <person name="Ohtoshi R."/>
            <person name="Moran D.A.P."/>
            <person name="Shinohara A."/>
            <person name="Yoshida Y."/>
            <person name="Fujiwara M."/>
            <person name="Mori M."/>
            <person name="Tomita M."/>
            <person name="Arakawa K."/>
        </authorList>
    </citation>
    <scope>NUCLEOTIDE SEQUENCE [LARGE SCALE GENOMIC DNA]</scope>
</reference>
<protein>
    <recommendedName>
        <fullName evidence="3">Mos1 transposase HTH domain-containing protein</fullName>
    </recommendedName>
</protein>
<comment type="caution">
    <text evidence="1">The sequence shown here is derived from an EMBL/GenBank/DDBJ whole genome shotgun (WGS) entry which is preliminary data.</text>
</comment>
<dbReference type="AlphaFoldDB" id="A0A4Y2TTD9"/>
<name>A0A4Y2TTD9_ARAVE</name>
<evidence type="ECO:0000313" key="1">
    <source>
        <dbReference type="EMBL" id="GBO02657.1"/>
    </source>
</evidence>
<gene>
    <name evidence="1" type="ORF">AVEN_217776_1</name>
</gene>
<dbReference type="Proteomes" id="UP000499080">
    <property type="component" value="Unassembled WGS sequence"/>
</dbReference>
<sequence length="111" mass="12144">MAEIAVELPIRKGTVHHIIHKKLGYGKVCAQWVSKHLVHLCQGITGHRGKLDPSPVAETTTLSTYPDNLHQAQSSHRRKLACCPTSTSKTPTPDMPVAVVMETGYSTAFWG</sequence>